<organism evidence="6 7">
    <name type="scientific">Chengkuizengella axinellae</name>
    <dbReference type="NCBI Taxonomy" id="3064388"/>
    <lineage>
        <taxon>Bacteria</taxon>
        <taxon>Bacillati</taxon>
        <taxon>Bacillota</taxon>
        <taxon>Bacilli</taxon>
        <taxon>Bacillales</taxon>
        <taxon>Paenibacillaceae</taxon>
        <taxon>Chengkuizengella</taxon>
    </lineage>
</organism>
<evidence type="ECO:0000256" key="1">
    <source>
        <dbReference type="ARBA" id="ARBA00001947"/>
    </source>
</evidence>
<keyword evidence="2" id="KW-0479">Metal-binding</keyword>
<evidence type="ECO:0000256" key="3">
    <source>
        <dbReference type="ARBA" id="ARBA00022801"/>
    </source>
</evidence>
<dbReference type="InterPro" id="IPR017150">
    <property type="entry name" value="Pept_M20_glutamate_carboxypep"/>
</dbReference>
<evidence type="ECO:0000259" key="5">
    <source>
        <dbReference type="Pfam" id="PF07687"/>
    </source>
</evidence>
<dbReference type="InterPro" id="IPR036264">
    <property type="entry name" value="Bact_exopeptidase_dim_dom"/>
</dbReference>
<keyword evidence="7" id="KW-1185">Reference proteome</keyword>
<evidence type="ECO:0000256" key="2">
    <source>
        <dbReference type="ARBA" id="ARBA00022723"/>
    </source>
</evidence>
<dbReference type="PIRSF" id="PIRSF037238">
    <property type="entry name" value="Carboxypeptidase_G2"/>
    <property type="match status" value="1"/>
</dbReference>
<evidence type="ECO:0000256" key="4">
    <source>
        <dbReference type="ARBA" id="ARBA00022833"/>
    </source>
</evidence>
<dbReference type="Gene3D" id="3.40.630.10">
    <property type="entry name" value="Zn peptidases"/>
    <property type="match status" value="1"/>
</dbReference>
<dbReference type="PANTHER" id="PTHR43808">
    <property type="entry name" value="ACETYLORNITHINE DEACETYLASE"/>
    <property type="match status" value="1"/>
</dbReference>
<dbReference type="RefSeq" id="WP_305989972.1">
    <property type="nucleotide sequence ID" value="NZ_JAVAMP010000001.1"/>
</dbReference>
<dbReference type="Gene3D" id="3.30.70.360">
    <property type="match status" value="1"/>
</dbReference>
<dbReference type="PANTHER" id="PTHR43808:SF9">
    <property type="entry name" value="BLL0789 PROTEIN"/>
    <property type="match status" value="1"/>
</dbReference>
<sequence>MPILNHIENHQDLYLKLLEECVNIDSPSRNKNNDQFSRWFASQFEELTGGTVEIIKNEEFGNYLRCQIGSGDKQLMLSGHYDTVFPLGESAKRPFYIQDDKAFGPGVFDMKSGLIVGLLALKALVDEGEFPTDRSVVFFINSDEEVGSPQSRSWFENEANNFDAALVLECGNTLVTSRKGSLRYKLKVEGVSAHSSVPEKGVSAIEELSRQIIRLHAMNNKESGVTVNVGAIKGGMGPNTVASDAEALIDIRSNSLNDLEKIHAELESFEPFLEGAKLKFSGGINRPPMERTKEIEILYEQAKEIGNKLGMEIKEKASNGGSDGNFIASFGVPVIDGLGMRGGYAHSPKEFIYIHEAPKQTLFVANLIKNLEI</sequence>
<dbReference type="EMBL" id="JAVAMP010000001">
    <property type="protein sequence ID" value="MDP5272661.1"/>
    <property type="molecule type" value="Genomic_DNA"/>
</dbReference>
<keyword evidence="4" id="KW-0862">Zinc</keyword>
<dbReference type="CDD" id="cd03885">
    <property type="entry name" value="M20_CPDG2"/>
    <property type="match status" value="1"/>
</dbReference>
<dbReference type="Pfam" id="PF07687">
    <property type="entry name" value="M20_dimer"/>
    <property type="match status" value="1"/>
</dbReference>
<accession>A0ABT9ITH6</accession>
<dbReference type="InterPro" id="IPR002933">
    <property type="entry name" value="Peptidase_M20"/>
</dbReference>
<dbReference type="InterPro" id="IPR001261">
    <property type="entry name" value="ArgE/DapE_CS"/>
</dbReference>
<dbReference type="PROSITE" id="PS00758">
    <property type="entry name" value="ARGE_DAPE_CPG2_1"/>
    <property type="match status" value="1"/>
</dbReference>
<evidence type="ECO:0000313" key="6">
    <source>
        <dbReference type="EMBL" id="MDP5272661.1"/>
    </source>
</evidence>
<dbReference type="InterPro" id="IPR050072">
    <property type="entry name" value="Peptidase_M20A"/>
</dbReference>
<dbReference type="InterPro" id="IPR011650">
    <property type="entry name" value="Peptidase_M20_dimer"/>
</dbReference>
<feature type="domain" description="Peptidase M20 dimerisation" evidence="5">
    <location>
        <begin position="177"/>
        <end position="268"/>
    </location>
</feature>
<dbReference type="Pfam" id="PF01546">
    <property type="entry name" value="Peptidase_M20"/>
    <property type="match status" value="1"/>
</dbReference>
<name>A0ABT9ITH6_9BACL</name>
<dbReference type="SUPFAM" id="SSF55031">
    <property type="entry name" value="Bacterial exopeptidase dimerisation domain"/>
    <property type="match status" value="1"/>
</dbReference>
<dbReference type="Proteomes" id="UP001231941">
    <property type="component" value="Unassembled WGS sequence"/>
</dbReference>
<reference evidence="6 7" key="1">
    <citation type="submission" date="2023-08" db="EMBL/GenBank/DDBJ databases">
        <authorList>
            <person name="Park J.-S."/>
        </authorList>
    </citation>
    <scope>NUCLEOTIDE SEQUENCE [LARGE SCALE GENOMIC DNA]</scope>
    <source>
        <strain evidence="6 7">2205SS18-9</strain>
    </source>
</reference>
<evidence type="ECO:0000313" key="7">
    <source>
        <dbReference type="Proteomes" id="UP001231941"/>
    </source>
</evidence>
<keyword evidence="3" id="KW-0378">Hydrolase</keyword>
<gene>
    <name evidence="6" type="ORF">Q5Y73_00935</name>
</gene>
<comment type="cofactor">
    <cofactor evidence="1">
        <name>Zn(2+)</name>
        <dbReference type="ChEBI" id="CHEBI:29105"/>
    </cofactor>
</comment>
<protein>
    <submittedName>
        <fullName evidence="6">M20 family metallopeptidase</fullName>
    </submittedName>
</protein>
<comment type="caution">
    <text evidence="6">The sequence shown here is derived from an EMBL/GenBank/DDBJ whole genome shotgun (WGS) entry which is preliminary data.</text>
</comment>
<proteinExistence type="predicted"/>
<dbReference type="SUPFAM" id="SSF53187">
    <property type="entry name" value="Zn-dependent exopeptidases"/>
    <property type="match status" value="1"/>
</dbReference>